<protein>
    <submittedName>
        <fullName evidence="2">Thiamine transporter</fullName>
    </submittedName>
</protein>
<dbReference type="GO" id="GO:0005886">
    <property type="term" value="C:plasma membrane"/>
    <property type="evidence" value="ECO:0007669"/>
    <property type="project" value="InterPro"/>
</dbReference>
<dbReference type="Proteomes" id="UP000295515">
    <property type="component" value="Unassembled WGS sequence"/>
</dbReference>
<dbReference type="Pfam" id="PF09515">
    <property type="entry name" value="Thia_YuaJ"/>
    <property type="match status" value="1"/>
</dbReference>
<evidence type="ECO:0000313" key="2">
    <source>
        <dbReference type="EMBL" id="TCW02814.1"/>
    </source>
</evidence>
<feature type="transmembrane region" description="Helical" evidence="1">
    <location>
        <begin position="56"/>
        <end position="89"/>
    </location>
</feature>
<dbReference type="Gene3D" id="1.10.1760.20">
    <property type="match status" value="1"/>
</dbReference>
<keyword evidence="1" id="KW-0472">Membrane</keyword>
<organism evidence="2 3">
    <name type="scientific">Longibaculum muris</name>
    <dbReference type="NCBI Taxonomy" id="1796628"/>
    <lineage>
        <taxon>Bacteria</taxon>
        <taxon>Bacillati</taxon>
        <taxon>Bacillota</taxon>
        <taxon>Erysipelotrichia</taxon>
        <taxon>Erysipelotrichales</taxon>
        <taxon>Coprobacillaceae</taxon>
        <taxon>Longibaculum</taxon>
    </lineage>
</organism>
<accession>A0A4R3Z7Z1</accession>
<gene>
    <name evidence="2" type="ORF">EDD60_101118</name>
</gene>
<feature type="transmembrane region" description="Helical" evidence="1">
    <location>
        <begin position="128"/>
        <end position="151"/>
    </location>
</feature>
<reference evidence="2 3" key="1">
    <citation type="submission" date="2019-03" db="EMBL/GenBank/DDBJ databases">
        <title>Genomic Encyclopedia of Type Strains, Phase IV (KMG-IV): sequencing the most valuable type-strain genomes for metagenomic binning, comparative biology and taxonomic classification.</title>
        <authorList>
            <person name="Goeker M."/>
        </authorList>
    </citation>
    <scope>NUCLEOTIDE SEQUENCE [LARGE SCALE GENOMIC DNA]</scope>
    <source>
        <strain evidence="2 3">DSM 29487</strain>
    </source>
</reference>
<feature type="transmembrane region" description="Helical" evidence="1">
    <location>
        <begin position="95"/>
        <end position="116"/>
    </location>
</feature>
<keyword evidence="3" id="KW-1185">Reference proteome</keyword>
<feature type="transmembrane region" description="Helical" evidence="1">
    <location>
        <begin position="171"/>
        <end position="190"/>
    </location>
</feature>
<feature type="transmembrane region" description="Helical" evidence="1">
    <location>
        <begin position="26"/>
        <end position="44"/>
    </location>
</feature>
<keyword evidence="1" id="KW-0812">Transmembrane</keyword>
<dbReference type="NCBIfam" id="TIGR02357">
    <property type="entry name" value="ECF_ThiT_YuaJ"/>
    <property type="match status" value="1"/>
</dbReference>
<dbReference type="AlphaFoldDB" id="A0A4R3Z7Z1"/>
<evidence type="ECO:0000313" key="3">
    <source>
        <dbReference type="Proteomes" id="UP000295515"/>
    </source>
</evidence>
<dbReference type="EMBL" id="SMCQ01000001">
    <property type="protein sequence ID" value="TCW02814.1"/>
    <property type="molecule type" value="Genomic_DNA"/>
</dbReference>
<name>A0A4R3Z7Z1_9FIRM</name>
<comment type="caution">
    <text evidence="2">The sequence shown here is derived from an EMBL/GenBank/DDBJ whole genome shotgun (WGS) entry which is preliminary data.</text>
</comment>
<keyword evidence="1" id="KW-1133">Transmembrane helix</keyword>
<proteinExistence type="predicted"/>
<dbReference type="GO" id="GO:0015234">
    <property type="term" value="F:thiamine transmembrane transporter activity"/>
    <property type="evidence" value="ECO:0007669"/>
    <property type="project" value="InterPro"/>
</dbReference>
<sequence>MQAPILYKMEEKEVKKLFEVDLNVKTMVQLAMFMALTIVLGYVNKIIPEMPQGGTISIDIIAIFLCAYLMGTGYGVICGVGVAILQFALGIASYWGPWSVLLDYVLPLAVCGLAGLLKPTKIGSVPIYWGIIFAMFLKYISHFLSGAFLFAEYAPEGMNPIIYSLGYNLPYNLVTMILCMVVVPILCPRLKSVFHK</sequence>
<dbReference type="InterPro" id="IPR012651">
    <property type="entry name" value="Thia_Transptr_ThiT"/>
</dbReference>
<evidence type="ECO:0000256" key="1">
    <source>
        <dbReference type="SAM" id="Phobius"/>
    </source>
</evidence>